<evidence type="ECO:0000256" key="1">
    <source>
        <dbReference type="ARBA" id="ARBA00001974"/>
    </source>
</evidence>
<dbReference type="Pfam" id="PF13450">
    <property type="entry name" value="NAD_binding_8"/>
    <property type="match status" value="1"/>
</dbReference>
<organism evidence="9 10">
    <name type="scientific">Brachionus calyciflorus</name>
    <dbReference type="NCBI Taxonomy" id="104777"/>
    <lineage>
        <taxon>Eukaryota</taxon>
        <taxon>Metazoa</taxon>
        <taxon>Spiralia</taxon>
        <taxon>Gnathifera</taxon>
        <taxon>Rotifera</taxon>
        <taxon>Eurotatoria</taxon>
        <taxon>Monogononta</taxon>
        <taxon>Pseudotrocha</taxon>
        <taxon>Ploima</taxon>
        <taxon>Brachionidae</taxon>
        <taxon>Brachionus</taxon>
    </lineage>
</organism>
<accession>A0A813M0Q4</accession>
<dbReference type="GO" id="GO:0030327">
    <property type="term" value="P:prenylated protein catabolic process"/>
    <property type="evidence" value="ECO:0007669"/>
    <property type="project" value="TreeGrafter"/>
</dbReference>
<dbReference type="GO" id="GO:0001735">
    <property type="term" value="F:prenylcysteine oxidase activity"/>
    <property type="evidence" value="ECO:0007669"/>
    <property type="project" value="InterPro"/>
</dbReference>
<evidence type="ECO:0000256" key="7">
    <source>
        <dbReference type="ARBA" id="ARBA00023180"/>
    </source>
</evidence>
<dbReference type="EMBL" id="CAJNOC010000086">
    <property type="protein sequence ID" value="CAF0713758.1"/>
    <property type="molecule type" value="Genomic_DNA"/>
</dbReference>
<dbReference type="OrthoDB" id="437369at2759"/>
<dbReference type="AlphaFoldDB" id="A0A813M0Q4"/>
<dbReference type="InterPro" id="IPR017046">
    <property type="entry name" value="Prenylcysteine_Oxase1"/>
</dbReference>
<evidence type="ECO:0000256" key="4">
    <source>
        <dbReference type="ARBA" id="ARBA00022729"/>
    </source>
</evidence>
<evidence type="ECO:0000256" key="3">
    <source>
        <dbReference type="ARBA" id="ARBA00022630"/>
    </source>
</evidence>
<dbReference type="Pfam" id="PF07156">
    <property type="entry name" value="Prenylcys_lyase"/>
    <property type="match status" value="1"/>
</dbReference>
<name>A0A813M0Q4_9BILA</name>
<comment type="cofactor">
    <cofactor evidence="1">
        <name>FAD</name>
        <dbReference type="ChEBI" id="CHEBI:57692"/>
    </cofactor>
</comment>
<dbReference type="SUPFAM" id="SSF51905">
    <property type="entry name" value="FAD/NAD(P)-binding domain"/>
    <property type="match status" value="1"/>
</dbReference>
<dbReference type="PANTHER" id="PTHR15944:SF0">
    <property type="entry name" value="PRENYLCYSTEINE LYASE DOMAIN-CONTAINING PROTEIN"/>
    <property type="match status" value="1"/>
</dbReference>
<keyword evidence="5" id="KW-0274">FAD</keyword>
<evidence type="ECO:0000256" key="2">
    <source>
        <dbReference type="ARBA" id="ARBA00009967"/>
    </source>
</evidence>
<evidence type="ECO:0000256" key="5">
    <source>
        <dbReference type="ARBA" id="ARBA00022827"/>
    </source>
</evidence>
<keyword evidence="4" id="KW-0732">Signal</keyword>
<evidence type="ECO:0000259" key="8">
    <source>
        <dbReference type="Pfam" id="PF07156"/>
    </source>
</evidence>
<dbReference type="GO" id="GO:0030328">
    <property type="term" value="P:prenylcysteine catabolic process"/>
    <property type="evidence" value="ECO:0007669"/>
    <property type="project" value="InterPro"/>
</dbReference>
<sequence length="540" mass="62546">MSLSHYQLASNSSSYESLINQFAPILTNRIQVLNESKYKNKIKIAIIGSGLGGCAAAYFLENVFNAMNNKEIEIHIYEKETELGNTTSKFQYNGLTYDVNPIKVDESQNYMNNFIKNSSCKLSNDIDENILTALFDSSGIVVQKYGQFNKIDNLKILLVKFGIRNALKFLKIFYELFKYRTRIYSLQDQGYTFDSIEKLVRKINPLIFTLSQQTFSENIKKTNSKLIEELSILSCLDELSQTNRVPGLVGCNSLISFFSSNFIKDDLKKILKYLLNNCFRTKLYLNRHVKSISYDTKNNQKNVLIYSRKSQDFKKLYDYVVVAFPLTKNLQNFNLDILYRDFLDCELVKTNSYIIDGVFTMLSPKNEERRFKLYTQDPSLKFNSIKTCSPIEGDQKNSILYSVSSLSDLNESIFDSVFEKGWKCVRKMSTFVAPLYKKVRYSHTPFPQVIIDDVKRSRVFYLNGLHWLACSKESNCISARNIAFLIARKEFGEKMFSKNFGSVAKYSEETKSCTKKLNNFFLITFFTSVCTFLLYKNLNF</sequence>
<dbReference type="Proteomes" id="UP000663879">
    <property type="component" value="Unassembled WGS sequence"/>
</dbReference>
<comment type="similarity">
    <text evidence="2">Belongs to the prenylcysteine oxidase family.</text>
</comment>
<reference evidence="9" key="1">
    <citation type="submission" date="2021-02" db="EMBL/GenBank/DDBJ databases">
        <authorList>
            <person name="Nowell W R."/>
        </authorList>
    </citation>
    <scope>NUCLEOTIDE SEQUENCE</scope>
    <source>
        <strain evidence="9">Ploen Becks lab</strain>
    </source>
</reference>
<evidence type="ECO:0000313" key="9">
    <source>
        <dbReference type="EMBL" id="CAF0713758.1"/>
    </source>
</evidence>
<proteinExistence type="inferred from homology"/>
<comment type="caution">
    <text evidence="9">The sequence shown here is derived from an EMBL/GenBank/DDBJ whole genome shotgun (WGS) entry which is preliminary data.</text>
</comment>
<protein>
    <recommendedName>
        <fullName evidence="8">Prenylcysteine lyase domain-containing protein</fullName>
    </recommendedName>
</protein>
<evidence type="ECO:0000313" key="10">
    <source>
        <dbReference type="Proteomes" id="UP000663879"/>
    </source>
</evidence>
<keyword evidence="7" id="KW-0325">Glycoprotein</keyword>
<gene>
    <name evidence="9" type="ORF">OXX778_LOCUS1382</name>
</gene>
<keyword evidence="10" id="KW-1185">Reference proteome</keyword>
<feature type="domain" description="Prenylcysteine lyase" evidence="8">
    <location>
        <begin position="153"/>
        <end position="489"/>
    </location>
</feature>
<dbReference type="InterPro" id="IPR036188">
    <property type="entry name" value="FAD/NAD-bd_sf"/>
</dbReference>
<dbReference type="InterPro" id="IPR010795">
    <property type="entry name" value="Prenylcys_lyase"/>
</dbReference>
<dbReference type="PANTHER" id="PTHR15944">
    <property type="entry name" value="FARNESYLCYSTEINE LYASE"/>
    <property type="match status" value="1"/>
</dbReference>
<dbReference type="Gene3D" id="3.50.50.60">
    <property type="entry name" value="FAD/NAD(P)-binding domain"/>
    <property type="match status" value="1"/>
</dbReference>
<keyword evidence="6" id="KW-0560">Oxidoreductase</keyword>
<keyword evidence="3" id="KW-0285">Flavoprotein</keyword>
<evidence type="ECO:0000256" key="6">
    <source>
        <dbReference type="ARBA" id="ARBA00023002"/>
    </source>
</evidence>